<reference evidence="1" key="1">
    <citation type="submission" date="2021-01" db="EMBL/GenBank/DDBJ databases">
        <title>A chromosome-scale assembly of European eel, Anguilla anguilla.</title>
        <authorList>
            <person name="Henkel C."/>
            <person name="Jong-Raadsen S.A."/>
            <person name="Dufour S."/>
            <person name="Weltzien F.-A."/>
            <person name="Palstra A.P."/>
            <person name="Pelster B."/>
            <person name="Spaink H.P."/>
            <person name="Van Den Thillart G.E."/>
            <person name="Jansen H."/>
            <person name="Zahm M."/>
            <person name="Klopp C."/>
            <person name="Cedric C."/>
            <person name="Louis A."/>
            <person name="Berthelot C."/>
            <person name="Parey E."/>
            <person name="Roest Crollius H."/>
            <person name="Montfort J."/>
            <person name="Robinson-Rechavi M."/>
            <person name="Bucao C."/>
            <person name="Bouchez O."/>
            <person name="Gislard M."/>
            <person name="Lluch J."/>
            <person name="Milhes M."/>
            <person name="Lampietro C."/>
            <person name="Lopez Roques C."/>
            <person name="Donnadieu C."/>
            <person name="Braasch I."/>
            <person name="Desvignes T."/>
            <person name="Postlethwait J."/>
            <person name="Bobe J."/>
            <person name="Guiguen Y."/>
            <person name="Dirks R."/>
        </authorList>
    </citation>
    <scope>NUCLEOTIDE SEQUENCE</scope>
    <source>
        <strain evidence="1">Tag_6206</strain>
        <tissue evidence="1">Liver</tissue>
    </source>
</reference>
<keyword evidence="2" id="KW-1185">Reference proteome</keyword>
<evidence type="ECO:0000313" key="2">
    <source>
        <dbReference type="Proteomes" id="UP001044222"/>
    </source>
</evidence>
<comment type="caution">
    <text evidence="1">The sequence shown here is derived from an EMBL/GenBank/DDBJ whole genome shotgun (WGS) entry which is preliminary data.</text>
</comment>
<dbReference type="Proteomes" id="UP001044222">
    <property type="component" value="Chromosome 11"/>
</dbReference>
<sequence length="113" mass="13585">MNSVPVFYRASRIQWFCDDLSIFEPESMVPVTAALLVRLPGQSRFEYLQFQWGSSWVHELKTRRMSGKHFNDLHGAEKRDLTRTYWQFSSSSYSFCVLSLCRYWYLFVHNHFK</sequence>
<accession>A0A9D3M0R9</accession>
<proteinExistence type="predicted"/>
<organism evidence="1 2">
    <name type="scientific">Anguilla anguilla</name>
    <name type="common">European freshwater eel</name>
    <name type="synonym">Muraena anguilla</name>
    <dbReference type="NCBI Taxonomy" id="7936"/>
    <lineage>
        <taxon>Eukaryota</taxon>
        <taxon>Metazoa</taxon>
        <taxon>Chordata</taxon>
        <taxon>Craniata</taxon>
        <taxon>Vertebrata</taxon>
        <taxon>Euteleostomi</taxon>
        <taxon>Actinopterygii</taxon>
        <taxon>Neopterygii</taxon>
        <taxon>Teleostei</taxon>
        <taxon>Anguilliformes</taxon>
        <taxon>Anguillidae</taxon>
        <taxon>Anguilla</taxon>
    </lineage>
</organism>
<dbReference type="EMBL" id="JAFIRN010000011">
    <property type="protein sequence ID" value="KAG5839841.1"/>
    <property type="molecule type" value="Genomic_DNA"/>
</dbReference>
<gene>
    <name evidence="1" type="ORF">ANANG_G00209330</name>
</gene>
<dbReference type="AlphaFoldDB" id="A0A9D3M0R9"/>
<evidence type="ECO:0000313" key="1">
    <source>
        <dbReference type="EMBL" id="KAG5839841.1"/>
    </source>
</evidence>
<protein>
    <submittedName>
        <fullName evidence="1">Uncharacterized protein</fullName>
    </submittedName>
</protein>
<name>A0A9D3M0R9_ANGAN</name>